<dbReference type="PANTHER" id="PTHR32089:SF112">
    <property type="entry name" value="LYSOZYME-LIKE PROTEIN-RELATED"/>
    <property type="match status" value="1"/>
</dbReference>
<dbReference type="PROSITE" id="PS50111">
    <property type="entry name" value="CHEMOTAXIS_TRANSDUC_2"/>
    <property type="match status" value="1"/>
</dbReference>
<proteinExistence type="inferred from homology"/>
<protein>
    <submittedName>
        <fullName evidence="6">Methyl-accepting chemotaxis protein</fullName>
    </submittedName>
</protein>
<feature type="region of interest" description="Disordered" evidence="4">
    <location>
        <begin position="183"/>
        <end position="208"/>
    </location>
</feature>
<feature type="compositionally biased region" description="Polar residues" evidence="4">
    <location>
        <begin position="12"/>
        <end position="24"/>
    </location>
</feature>
<dbReference type="PANTHER" id="PTHR32089">
    <property type="entry name" value="METHYL-ACCEPTING CHEMOTAXIS PROTEIN MCPB"/>
    <property type="match status" value="1"/>
</dbReference>
<accession>A0ABD5M6P2</accession>
<evidence type="ECO:0000313" key="6">
    <source>
        <dbReference type="EMBL" id="MEZ3165241.1"/>
    </source>
</evidence>
<dbReference type="SUPFAM" id="SSF58104">
    <property type="entry name" value="Methyl-accepting chemotaxis protein (MCP) signaling domain"/>
    <property type="match status" value="1"/>
</dbReference>
<evidence type="ECO:0000256" key="4">
    <source>
        <dbReference type="SAM" id="MobiDB-lite"/>
    </source>
</evidence>
<dbReference type="SMART" id="SM00283">
    <property type="entry name" value="MA"/>
    <property type="match status" value="1"/>
</dbReference>
<evidence type="ECO:0000256" key="1">
    <source>
        <dbReference type="ARBA" id="ARBA00023224"/>
    </source>
</evidence>
<comment type="caution">
    <text evidence="6">The sequence shown here is derived from an EMBL/GenBank/DDBJ whole genome shotgun (WGS) entry which is preliminary data.</text>
</comment>
<organism evidence="6 7">
    <name type="scientific">Halorubrum miltondacostae</name>
    <dbReference type="NCBI Taxonomy" id="3076378"/>
    <lineage>
        <taxon>Archaea</taxon>
        <taxon>Methanobacteriati</taxon>
        <taxon>Methanobacteriota</taxon>
        <taxon>Stenosarchaea group</taxon>
        <taxon>Halobacteria</taxon>
        <taxon>Halobacteriales</taxon>
        <taxon>Haloferacaceae</taxon>
        <taxon>Halorubrum</taxon>
    </lineage>
</organism>
<evidence type="ECO:0000256" key="3">
    <source>
        <dbReference type="PROSITE-ProRule" id="PRU00284"/>
    </source>
</evidence>
<feature type="region of interest" description="Disordered" evidence="4">
    <location>
        <begin position="1"/>
        <end position="100"/>
    </location>
</feature>
<dbReference type="Proteomes" id="UP001567572">
    <property type="component" value="Unassembled WGS sequence"/>
</dbReference>
<feature type="domain" description="Methyl-accepting transducer" evidence="5">
    <location>
        <begin position="37"/>
        <end position="208"/>
    </location>
</feature>
<feature type="compositionally biased region" description="Polar residues" evidence="4">
    <location>
        <begin position="73"/>
        <end position="82"/>
    </location>
</feature>
<gene>
    <name evidence="6" type="ORF">ABNG04_15480</name>
</gene>
<dbReference type="GO" id="GO:0007165">
    <property type="term" value="P:signal transduction"/>
    <property type="evidence" value="ECO:0007669"/>
    <property type="project" value="UniProtKB-KW"/>
</dbReference>
<dbReference type="EMBL" id="JBEDNY010000006">
    <property type="protein sequence ID" value="MEZ3165241.1"/>
    <property type="molecule type" value="Genomic_DNA"/>
</dbReference>
<evidence type="ECO:0000259" key="5">
    <source>
        <dbReference type="PROSITE" id="PS50111"/>
    </source>
</evidence>
<keyword evidence="7" id="KW-1185">Reference proteome</keyword>
<sequence length="208" mass="21708">MYGNRLCGRTLMSRQSRGPDSNAGSDRAADPDGSTPLSTLTAEHAKLLSEIGTELSESSDAIESLSRGAAEANKSSSDTASLAETARGSAREANDDVDEAKAAAAAAEQKLETLRETVTEIDDIVAMLNEIADQTNMLALNASIEAARVGEAGSGFAVVADEVKDLAEQAQERATEIEATVEEVRSTADETIDQIETVDTRTDTAAAS</sequence>
<keyword evidence="1 3" id="KW-0807">Transducer</keyword>
<feature type="non-terminal residue" evidence="6">
    <location>
        <position position="208"/>
    </location>
</feature>
<name>A0ABD5M6P2_9EURY</name>
<comment type="similarity">
    <text evidence="2">Belongs to the methyl-accepting chemotaxis (MCP) protein family.</text>
</comment>
<dbReference type="Pfam" id="PF00015">
    <property type="entry name" value="MCPsignal"/>
    <property type="match status" value="1"/>
</dbReference>
<reference evidence="6 7" key="1">
    <citation type="submission" date="2024-06" db="EMBL/GenBank/DDBJ databases">
        <title>Halorubrum miltondacostae sp. nov., a potential PHA producer isolated from an inland solar saltern in Rio Maior, Portugal.</title>
        <authorList>
            <person name="Albuquerque L."/>
            <person name="Viver T."/>
            <person name="Barroso C."/>
            <person name="Claudino R."/>
            <person name="Galvan M."/>
            <person name="Simoes G."/>
            <person name="Lobo Da Cunha A."/>
            <person name="Egas C."/>
        </authorList>
    </citation>
    <scope>NUCLEOTIDE SEQUENCE [LARGE SCALE GENOMIC DNA]</scope>
    <source>
        <strain evidence="6 7">RMP-11</strain>
    </source>
</reference>
<dbReference type="AlphaFoldDB" id="A0ABD5M6P2"/>
<evidence type="ECO:0000313" key="7">
    <source>
        <dbReference type="Proteomes" id="UP001567572"/>
    </source>
</evidence>
<evidence type="ECO:0000256" key="2">
    <source>
        <dbReference type="ARBA" id="ARBA00029447"/>
    </source>
</evidence>
<dbReference type="InterPro" id="IPR004089">
    <property type="entry name" value="MCPsignal_dom"/>
</dbReference>
<dbReference type="Gene3D" id="1.10.287.950">
    <property type="entry name" value="Methyl-accepting chemotaxis protein"/>
    <property type="match status" value="1"/>
</dbReference>